<keyword evidence="4" id="KW-1185">Reference proteome</keyword>
<dbReference type="Proteomes" id="UP000829364">
    <property type="component" value="Chromosome 4"/>
</dbReference>
<proteinExistence type="predicted"/>
<gene>
    <name evidence="3" type="ORF">JDV02_005284</name>
</gene>
<dbReference type="EMBL" id="CP086357">
    <property type="protein sequence ID" value="UNI19067.1"/>
    <property type="molecule type" value="Genomic_DNA"/>
</dbReference>
<accession>A0A9Q8VBR3</accession>
<feature type="region of interest" description="Disordered" evidence="1">
    <location>
        <begin position="17"/>
        <end position="42"/>
    </location>
</feature>
<feature type="domain" description="DUF7730" evidence="2">
    <location>
        <begin position="49"/>
        <end position="146"/>
    </location>
</feature>
<dbReference type="AlphaFoldDB" id="A0A9Q8VBR3"/>
<dbReference type="GeneID" id="72067233"/>
<evidence type="ECO:0000256" key="1">
    <source>
        <dbReference type="SAM" id="MobiDB-lite"/>
    </source>
</evidence>
<evidence type="ECO:0000313" key="3">
    <source>
        <dbReference type="EMBL" id="UNI19067.1"/>
    </source>
</evidence>
<sequence>MLVCHRYSLTSPHLTYTEMTTPSHSQPDIMSDPAESTSPLAPRRPPLGFLSLPPEIRLQIYALLLILPPYSKYDLPPCDYHHHHNSSSSHSSPSPPSQHHHAHQQVSQKQHQHQQHDIHPALLQTCRLIHLEASPILYSLNTFVAHPSLLASFPRLRPRWRGGPVREARALARLRRFHLTLRLDCDLPFSRDRAARAFSGADALVVDAVQAVFLGVGCANLRVLEGVRGVGRARVVGSTTGFEDYVRWLEGVMMSPPGVEVVAFKGERGDGDGSDALSHRLNVHVWPVAIKEIEAHG</sequence>
<evidence type="ECO:0000259" key="2">
    <source>
        <dbReference type="Pfam" id="PF24864"/>
    </source>
</evidence>
<dbReference type="PANTHER" id="PTHR42085">
    <property type="entry name" value="F-BOX DOMAIN-CONTAINING PROTEIN"/>
    <property type="match status" value="1"/>
</dbReference>
<dbReference type="InterPro" id="IPR056632">
    <property type="entry name" value="DUF7730"/>
</dbReference>
<feature type="compositionally biased region" description="Polar residues" evidence="1">
    <location>
        <begin position="17"/>
        <end position="39"/>
    </location>
</feature>
<dbReference type="OrthoDB" id="4927404at2759"/>
<protein>
    <recommendedName>
        <fullName evidence="2">DUF7730 domain-containing protein</fullName>
    </recommendedName>
</protein>
<evidence type="ECO:0000313" key="4">
    <source>
        <dbReference type="Proteomes" id="UP000829364"/>
    </source>
</evidence>
<dbReference type="PANTHER" id="PTHR42085:SF4">
    <property type="entry name" value="F-BOX DOMAIN-CONTAINING PROTEIN"/>
    <property type="match status" value="1"/>
</dbReference>
<dbReference type="RefSeq" id="XP_047842548.1">
    <property type="nucleotide sequence ID" value="XM_047986566.1"/>
</dbReference>
<organism evidence="3 4">
    <name type="scientific">Purpureocillium takamizusanense</name>
    <dbReference type="NCBI Taxonomy" id="2060973"/>
    <lineage>
        <taxon>Eukaryota</taxon>
        <taxon>Fungi</taxon>
        <taxon>Dikarya</taxon>
        <taxon>Ascomycota</taxon>
        <taxon>Pezizomycotina</taxon>
        <taxon>Sordariomycetes</taxon>
        <taxon>Hypocreomycetidae</taxon>
        <taxon>Hypocreales</taxon>
        <taxon>Ophiocordycipitaceae</taxon>
        <taxon>Purpureocillium</taxon>
    </lineage>
</organism>
<reference evidence="3" key="1">
    <citation type="submission" date="2021-11" db="EMBL/GenBank/DDBJ databases">
        <title>Purpureocillium_takamizusanense_genome.</title>
        <authorList>
            <person name="Nguyen N.-H."/>
        </authorList>
    </citation>
    <scope>NUCLEOTIDE SEQUENCE</scope>
    <source>
        <strain evidence="3">PT3</strain>
    </source>
</reference>
<dbReference type="KEGG" id="ptkz:JDV02_005284"/>
<name>A0A9Q8VBR3_9HYPO</name>
<dbReference type="InterPro" id="IPR038883">
    <property type="entry name" value="AN11006-like"/>
</dbReference>
<feature type="region of interest" description="Disordered" evidence="1">
    <location>
        <begin position="81"/>
        <end position="117"/>
    </location>
</feature>
<dbReference type="Pfam" id="PF24864">
    <property type="entry name" value="DUF7730"/>
    <property type="match status" value="1"/>
</dbReference>